<feature type="signal peptide" evidence="1">
    <location>
        <begin position="1"/>
        <end position="22"/>
    </location>
</feature>
<accession>A0ABZ2C5R7</accession>
<evidence type="ECO:0000256" key="1">
    <source>
        <dbReference type="SAM" id="SignalP"/>
    </source>
</evidence>
<dbReference type="EMBL" id="CP133270">
    <property type="protein sequence ID" value="WVX66961.1"/>
    <property type="molecule type" value="Genomic_DNA"/>
</dbReference>
<name>A0ABZ2C5R7_9PROT</name>
<feature type="chain" id="PRO_5046960551" evidence="1">
    <location>
        <begin position="23"/>
        <end position="85"/>
    </location>
</feature>
<evidence type="ECO:0000313" key="3">
    <source>
        <dbReference type="Proteomes" id="UP001330434"/>
    </source>
</evidence>
<organism evidence="2 3">
    <name type="scientific">Candidatus Bealeia paramacronuclearis</name>
    <dbReference type="NCBI Taxonomy" id="1921001"/>
    <lineage>
        <taxon>Bacteria</taxon>
        <taxon>Pseudomonadati</taxon>
        <taxon>Pseudomonadota</taxon>
        <taxon>Alphaproteobacteria</taxon>
        <taxon>Holosporales</taxon>
        <taxon>Holosporaceae</taxon>
        <taxon>Candidatus Bealeia</taxon>
    </lineage>
</organism>
<dbReference type="RefSeq" id="WP_331255775.1">
    <property type="nucleotide sequence ID" value="NZ_CP133270.1"/>
</dbReference>
<keyword evidence="1" id="KW-0732">Signal</keyword>
<dbReference type="Proteomes" id="UP001330434">
    <property type="component" value="Chromosome"/>
</dbReference>
<evidence type="ECO:0000313" key="2">
    <source>
        <dbReference type="EMBL" id="WVX66961.1"/>
    </source>
</evidence>
<keyword evidence="3" id="KW-1185">Reference proteome</keyword>
<gene>
    <name evidence="2" type="ORF">Bealeia1_01156</name>
</gene>
<sequence length="85" mass="9674">MLKRFFMALSLIMFGWTQQAWCENKCKTVQGKPDAQQFCESLCGKDNWSTHYSAYFPDITKASDVMENACKNINAGEVFLCGCDK</sequence>
<proteinExistence type="predicted"/>
<reference evidence="2 3" key="1">
    <citation type="journal article" date="2024" name="Environ. Microbiol.">
        <title>Novel evolutionary insights on the interactions of the Holosporales (Alphaproteobacteria) with eukaryotic hosts from comparative genomics.</title>
        <authorList>
            <person name="Giovannini M."/>
            <person name="Petroni G."/>
            <person name="Castelli M."/>
        </authorList>
    </citation>
    <scope>NUCLEOTIDE SEQUENCE [LARGE SCALE GENOMIC DNA]</scope>
    <source>
        <strain evidence="2 3">US_Bl 15I1</strain>
    </source>
</reference>
<protein>
    <submittedName>
        <fullName evidence="2">Uncharacterized protein</fullName>
    </submittedName>
</protein>